<dbReference type="AlphaFoldDB" id="A0A163KPD2"/>
<evidence type="ECO:0000256" key="1">
    <source>
        <dbReference type="SAM" id="MobiDB-lite"/>
    </source>
</evidence>
<protein>
    <submittedName>
        <fullName evidence="2">Uncharacterized protein</fullName>
    </submittedName>
</protein>
<evidence type="ECO:0000313" key="3">
    <source>
        <dbReference type="Proteomes" id="UP000076837"/>
    </source>
</evidence>
<keyword evidence="3" id="KW-1185">Reference proteome</keyword>
<dbReference type="Pfam" id="PF10454">
    <property type="entry name" value="DUF2458"/>
    <property type="match status" value="1"/>
</dbReference>
<dbReference type="EMBL" id="JYNV01000077">
    <property type="protein sequence ID" value="KZM27148.1"/>
    <property type="molecule type" value="Genomic_DNA"/>
</dbReference>
<accession>A0A163KPD2</accession>
<comment type="caution">
    <text evidence="2">The sequence shown here is derived from an EMBL/GenBank/DDBJ whole genome shotgun (WGS) entry which is preliminary data.</text>
</comment>
<sequence>MAEDNGLPANMDLEAILRTLASLPKPEDQPLQDPQTFYAQSQPGDDRYQTLAPEQHQSFQPPTADPRLAGRSPQPPLLPKPQARSSTPLIDPATIIDWKAGLRCVSKIAAQNPEFAASVRKLMKEQEGNVRQWEAGRTRLIEEQDLKKGNEETHRAALSLPGLLDNSPVLRTAEREQQELTQYDAKVYRASKAMVESQTSSLKVLGVPFFGVRPHLLASEDEEVGLGADGVPLKITQSQVLQLQRKMLTHLLDLYGD</sequence>
<dbReference type="Proteomes" id="UP000076837">
    <property type="component" value="Unassembled WGS sequence"/>
</dbReference>
<feature type="region of interest" description="Disordered" evidence="1">
    <location>
        <begin position="22"/>
        <end position="89"/>
    </location>
</feature>
<feature type="compositionally biased region" description="Polar residues" evidence="1">
    <location>
        <begin position="32"/>
        <end position="43"/>
    </location>
</feature>
<proteinExistence type="predicted"/>
<dbReference type="InterPro" id="IPR018858">
    <property type="entry name" value="DUF2458"/>
</dbReference>
<organism evidence="2 3">
    <name type="scientific">Didymella rabiei</name>
    <name type="common">Chickpea ascochyta blight fungus</name>
    <name type="synonym">Mycosphaerella rabiei</name>
    <dbReference type="NCBI Taxonomy" id="5454"/>
    <lineage>
        <taxon>Eukaryota</taxon>
        <taxon>Fungi</taxon>
        <taxon>Dikarya</taxon>
        <taxon>Ascomycota</taxon>
        <taxon>Pezizomycotina</taxon>
        <taxon>Dothideomycetes</taxon>
        <taxon>Pleosporomycetidae</taxon>
        <taxon>Pleosporales</taxon>
        <taxon>Pleosporineae</taxon>
        <taxon>Didymellaceae</taxon>
        <taxon>Ascochyta</taxon>
    </lineage>
</organism>
<gene>
    <name evidence="2" type="ORF">ST47_g1682</name>
</gene>
<name>A0A163KPD2_DIDRA</name>
<dbReference type="OrthoDB" id="5363415at2759"/>
<reference evidence="2 3" key="1">
    <citation type="journal article" date="2016" name="Sci. Rep.">
        <title>Draft genome sequencing and secretome analysis of fungal phytopathogen Ascochyta rabiei provides insight into the necrotrophic effector repertoire.</title>
        <authorList>
            <person name="Verma S."/>
            <person name="Gazara R.K."/>
            <person name="Nizam S."/>
            <person name="Parween S."/>
            <person name="Chattopadhyay D."/>
            <person name="Verma P.K."/>
        </authorList>
    </citation>
    <scope>NUCLEOTIDE SEQUENCE [LARGE SCALE GENOMIC DNA]</scope>
    <source>
        <strain evidence="2 3">ArDII</strain>
    </source>
</reference>
<evidence type="ECO:0000313" key="2">
    <source>
        <dbReference type="EMBL" id="KZM27148.1"/>
    </source>
</evidence>